<sequence length="284" mass="32208">MDKIYSDNFNTFLNFVMHIRFLSDGSEFRSYGGGNFSKKKEGNGGIFWWAILITLLMGAATFSWFFSIMVFQHPEKPFNYKMLAKFNKLEPLRPFTTFTVPNGKKVNARELLTEFYPYSAEQMAVKNDVLKRSFIRNYKHEKPLYVVGNYKVLSLRMLTDKDVVSEGWVVRARATDLEDVDVEIIMPGLTVKDEPFRVGDVVAIDGNKPQVTALHVQRMDGDRICVTTMPLAYTNFTNATATLKMTPPELLNMDAYWPVTRDTGSAMAAETSELADGTEVAAKN</sequence>
<keyword evidence="3" id="KW-1185">Reference proteome</keyword>
<proteinExistence type="predicted"/>
<protein>
    <submittedName>
        <fullName evidence="2">Uncharacterized protein</fullName>
    </submittedName>
</protein>
<dbReference type="EMBL" id="BKAG01000050">
    <property type="protein sequence ID" value="GEP45469.1"/>
    <property type="molecule type" value="Genomic_DNA"/>
</dbReference>
<evidence type="ECO:0000313" key="2">
    <source>
        <dbReference type="EMBL" id="GEP45469.1"/>
    </source>
</evidence>
<feature type="transmembrane region" description="Helical" evidence="1">
    <location>
        <begin position="46"/>
        <end position="71"/>
    </location>
</feature>
<keyword evidence="1" id="KW-0472">Membrane</keyword>
<evidence type="ECO:0000256" key="1">
    <source>
        <dbReference type="SAM" id="Phobius"/>
    </source>
</evidence>
<evidence type="ECO:0000313" key="3">
    <source>
        <dbReference type="Proteomes" id="UP000321577"/>
    </source>
</evidence>
<gene>
    <name evidence="2" type="ORF">BGE01nite_47600</name>
</gene>
<accession>A0A512MFE3</accession>
<keyword evidence="1" id="KW-0812">Transmembrane</keyword>
<name>A0A512MFE3_9BACT</name>
<comment type="caution">
    <text evidence="2">The sequence shown here is derived from an EMBL/GenBank/DDBJ whole genome shotgun (WGS) entry which is preliminary data.</text>
</comment>
<dbReference type="Proteomes" id="UP000321577">
    <property type="component" value="Unassembled WGS sequence"/>
</dbReference>
<organism evidence="2 3">
    <name type="scientific">Brevifollis gellanilyticus</name>
    <dbReference type="NCBI Taxonomy" id="748831"/>
    <lineage>
        <taxon>Bacteria</taxon>
        <taxon>Pseudomonadati</taxon>
        <taxon>Verrucomicrobiota</taxon>
        <taxon>Verrucomicrobiia</taxon>
        <taxon>Verrucomicrobiales</taxon>
        <taxon>Verrucomicrobiaceae</taxon>
    </lineage>
</organism>
<dbReference type="AlphaFoldDB" id="A0A512MFE3"/>
<reference evidence="2 3" key="1">
    <citation type="submission" date="2019-07" db="EMBL/GenBank/DDBJ databases">
        <title>Whole genome shotgun sequence of Brevifollis gellanilyticus NBRC 108608.</title>
        <authorList>
            <person name="Hosoyama A."/>
            <person name="Uohara A."/>
            <person name="Ohji S."/>
            <person name="Ichikawa N."/>
        </authorList>
    </citation>
    <scope>NUCLEOTIDE SEQUENCE [LARGE SCALE GENOMIC DNA]</scope>
    <source>
        <strain evidence="2 3">NBRC 108608</strain>
    </source>
</reference>
<keyword evidence="1" id="KW-1133">Transmembrane helix</keyword>